<dbReference type="Proteomes" id="UP000756346">
    <property type="component" value="Unassembled WGS sequence"/>
</dbReference>
<organism evidence="1 2">
    <name type="scientific">Microdochium trichocladiopsis</name>
    <dbReference type="NCBI Taxonomy" id="1682393"/>
    <lineage>
        <taxon>Eukaryota</taxon>
        <taxon>Fungi</taxon>
        <taxon>Dikarya</taxon>
        <taxon>Ascomycota</taxon>
        <taxon>Pezizomycotina</taxon>
        <taxon>Sordariomycetes</taxon>
        <taxon>Xylariomycetidae</taxon>
        <taxon>Xylariales</taxon>
        <taxon>Microdochiaceae</taxon>
        <taxon>Microdochium</taxon>
    </lineage>
</organism>
<dbReference type="AlphaFoldDB" id="A0A9P9BIU6"/>
<dbReference type="GeneID" id="70185465"/>
<proteinExistence type="predicted"/>
<evidence type="ECO:0000313" key="1">
    <source>
        <dbReference type="EMBL" id="KAH7012668.1"/>
    </source>
</evidence>
<comment type="caution">
    <text evidence="1">The sequence shown here is derived from an EMBL/GenBank/DDBJ whole genome shotgun (WGS) entry which is preliminary data.</text>
</comment>
<accession>A0A9P9BIU6</accession>
<dbReference type="InterPro" id="IPR007272">
    <property type="entry name" value="Sulf_transp_TsuA/YedE"/>
</dbReference>
<evidence type="ECO:0000313" key="2">
    <source>
        <dbReference type="Proteomes" id="UP000756346"/>
    </source>
</evidence>
<dbReference type="OrthoDB" id="10254418at2759"/>
<sequence length="185" mass="19457">MACFWGLIFGLFSGRGLPKSSPRSPSPISGVLGSSGKYAGNIIGGLMQGLGMALAGACASTVLVQAGLGTYPGLYTISGAAAGGFLLNAAMKTEEMGFDQKGKAADPQKLTVYEQIGISRSTCILATEAAQVVTIRGLALHKNGSYTAHRRLQMRLQTWLDDCSTCSGLWSCSNFILVYVESKKY</sequence>
<gene>
    <name evidence="1" type="ORF">B0I36DRAFT_340043</name>
</gene>
<name>A0A9P9BIU6_9PEZI</name>
<protein>
    <submittedName>
        <fullName evidence="1">Uncharacterized protein</fullName>
    </submittedName>
</protein>
<reference evidence="1" key="1">
    <citation type="journal article" date="2021" name="Nat. Commun.">
        <title>Genetic determinants of endophytism in the Arabidopsis root mycobiome.</title>
        <authorList>
            <person name="Mesny F."/>
            <person name="Miyauchi S."/>
            <person name="Thiergart T."/>
            <person name="Pickel B."/>
            <person name="Atanasova L."/>
            <person name="Karlsson M."/>
            <person name="Huettel B."/>
            <person name="Barry K.W."/>
            <person name="Haridas S."/>
            <person name="Chen C."/>
            <person name="Bauer D."/>
            <person name="Andreopoulos W."/>
            <person name="Pangilinan J."/>
            <person name="LaButti K."/>
            <person name="Riley R."/>
            <person name="Lipzen A."/>
            <person name="Clum A."/>
            <person name="Drula E."/>
            <person name="Henrissat B."/>
            <person name="Kohler A."/>
            <person name="Grigoriev I.V."/>
            <person name="Martin F.M."/>
            <person name="Hacquard S."/>
        </authorList>
    </citation>
    <scope>NUCLEOTIDE SEQUENCE</scope>
    <source>
        <strain evidence="1">MPI-CAGE-CH-0230</strain>
    </source>
</reference>
<dbReference type="RefSeq" id="XP_046004933.1">
    <property type="nucleotide sequence ID" value="XM_046155919.1"/>
</dbReference>
<dbReference type="EMBL" id="JAGTJQ010000014">
    <property type="protein sequence ID" value="KAH7012668.1"/>
    <property type="molecule type" value="Genomic_DNA"/>
</dbReference>
<dbReference type="Pfam" id="PF04143">
    <property type="entry name" value="Sulf_transp"/>
    <property type="match status" value="1"/>
</dbReference>
<keyword evidence="2" id="KW-1185">Reference proteome</keyword>